<name>A0ACC6NYG6_9BURK</name>
<evidence type="ECO:0000313" key="1">
    <source>
        <dbReference type="EMBL" id="MEJ7137002.1"/>
    </source>
</evidence>
<keyword evidence="1" id="KW-0067">ATP-binding</keyword>
<keyword evidence="1" id="KW-0347">Helicase</keyword>
<keyword evidence="1" id="KW-0547">Nucleotide-binding</keyword>
<proteinExistence type="predicted"/>
<gene>
    <name evidence="1" type="ORF">RV045_00965</name>
</gene>
<keyword evidence="1" id="KW-0378">Hydrolase</keyword>
<comment type="caution">
    <text evidence="1">The sequence shown here is derived from an EMBL/GenBank/DDBJ whole genome shotgun (WGS) entry which is preliminary data.</text>
</comment>
<accession>A0ACC6NYG6</accession>
<dbReference type="EMBL" id="JAWDIE010000001">
    <property type="protein sequence ID" value="MEJ7137002.1"/>
    <property type="molecule type" value="Genomic_DNA"/>
</dbReference>
<keyword evidence="2" id="KW-1185">Reference proteome</keyword>
<dbReference type="Proteomes" id="UP001364695">
    <property type="component" value="Unassembled WGS sequence"/>
</dbReference>
<sequence>MNIRNVVAGLGALERSFDAQTVVRGRKLFVNGQVLNWEIAGDNAGTTEIHGLVQGSLKRPYDVSVYVEATASGTARYSAWCTCPMQEQCKHGVALVLHALAQEDSDGLLSPPGTPAVPAESDPGWLWLQQMDRLARSTSEDALPVLQDNPLEDQLVLLLEPHEQRTPAERPLQAGRVPAAPQTSVTVLSLRYGVSRQRKSGEWNKLRRTSSPNGGQGGHGSDTLRDIFQLIDMLGRNAHRTSYYSYDTLTEAVLRGPSGLMALELAARSGRLFSSRSPGQPGVPLAWGGPQPLTWRWQATPEQAWQLRATLTQEGAQVFLNEPPIYINTALGLCGPAVADGVPPALLPVLLQAPPLSPTLLRDHPQSVMTHLGTVGLPPGLDEPLVVRGEAPQAQIELHADGSGLLLCASLGFDYGGHTVAATDLQTPKLLPGTPPVLIHRALAAEQSARQALSQLGLVRGGDTRWRLAPEQPPSLWLAWLDSDFVAWRDLGLNVRVPDPQRGLLENAQALHIDLSGGGASASDAPDDVVSSTPLPEWFDLSLGLEVQGQRINVLPLLPQLIAQLPTPGSARASVWPERVFLPRGDGRFWAVPTEPLRPWLSALVELTAEDRPLPVDGDLRLSRLEALRLGSQLAPDLPWAGAKALQALIGTAAGGAALPSVPPPAGLNASLRPYQQHGLDWLQFLGQHGLAGLLADDMGLGKTLQTLAHILAEREAGRLDRPVLVVAPVSLLGNWRNEATRFTPALRVRVHHGLQRHEDAVDLAQHDIILTSYALLVRDIELWRSQAWHLVVLDEAQHIKNARTRAAQAAGELSSRQRLCLSGTPMENHLGELWSLFHFLMPGFLGSSTRFRTLFRTPIEKQGDGERLAQLRRRIAPFMLRRTKSQVASELPPRQDSTVSLELGGTQADLYETIRLTTEASVREALALKGLGRSHIQVLDALLKLRQVCCDPRLVKLDVARGISASAKLDWLRDTLPDMIAEGRRVLIFSQFTQMLALIEPLLAELQLPWVKLTGQTRQRDAVIARFTQGEVPIFLISLKAGGVGLNLPQADTVIHCDPWWNPAAEDQASDRAHRIGQTQKVMVYKLVAAGTIEERVLALQERKAGLARGLYADGGVATGAPRLSESDIAELLAPLA</sequence>
<organism evidence="1 2">
    <name type="scientific">Amphibiibacter pelophylacis</name>
    <dbReference type="NCBI Taxonomy" id="1799477"/>
    <lineage>
        <taxon>Bacteria</taxon>
        <taxon>Pseudomonadati</taxon>
        <taxon>Pseudomonadota</taxon>
        <taxon>Betaproteobacteria</taxon>
        <taxon>Burkholderiales</taxon>
        <taxon>Sphaerotilaceae</taxon>
        <taxon>Amphibiibacter</taxon>
    </lineage>
</organism>
<reference evidence="1" key="1">
    <citation type="submission" date="2023-10" db="EMBL/GenBank/DDBJ databases">
        <title>Amphibacter perezi, gen. nov., sp. nov. a novel taxa of the family Comamonadaceae, class Betaproteobacteria isolated from the skin microbiota of Pelophylax perezi from different populations.</title>
        <authorList>
            <person name="Costa S."/>
            <person name="Proenca D.N."/>
            <person name="Lopes I."/>
            <person name="Morais P.V."/>
        </authorList>
    </citation>
    <scope>NUCLEOTIDE SEQUENCE</scope>
    <source>
        <strain evidence="1">SL12-8</strain>
    </source>
</reference>
<protein>
    <submittedName>
        <fullName evidence="1">DEAD/DEAH box helicase</fullName>
    </submittedName>
</protein>
<evidence type="ECO:0000313" key="2">
    <source>
        <dbReference type="Proteomes" id="UP001364695"/>
    </source>
</evidence>